<comment type="caution">
    <text evidence="1">The sequence shown here is derived from an EMBL/GenBank/DDBJ whole genome shotgun (WGS) entry which is preliminary data.</text>
</comment>
<dbReference type="InterPro" id="IPR036170">
    <property type="entry name" value="YezG-like_sf"/>
</dbReference>
<protein>
    <recommendedName>
        <fullName evidence="3">DUF600 family protein</fullName>
    </recommendedName>
</protein>
<keyword evidence="2" id="KW-1185">Reference proteome</keyword>
<evidence type="ECO:0008006" key="3">
    <source>
        <dbReference type="Google" id="ProtNLM"/>
    </source>
</evidence>
<name>A0A9X2SNJ9_9PSEU</name>
<evidence type="ECO:0000313" key="2">
    <source>
        <dbReference type="Proteomes" id="UP001144096"/>
    </source>
</evidence>
<sequence length="157" mass="17546">MTTTPPSGPATSGGESHEDLIQQLGIALLDLAPETGWRRIDLVSSMTVPVQDLGLTVIMDDGSRPEVRPPHELNVVLAKLRTLTYQPGRGAWFSARVSMNPPGAIFYNYNYDYEPRLTPQMKPEDYAEDLKMFPREPEHVPGWLREKLAAANGEEQK</sequence>
<organism evidence="1 2">
    <name type="scientific">Amycolatopsis iheyensis</name>
    <dbReference type="NCBI Taxonomy" id="2945988"/>
    <lineage>
        <taxon>Bacteria</taxon>
        <taxon>Bacillati</taxon>
        <taxon>Actinomycetota</taxon>
        <taxon>Actinomycetes</taxon>
        <taxon>Pseudonocardiales</taxon>
        <taxon>Pseudonocardiaceae</taxon>
        <taxon>Amycolatopsis</taxon>
    </lineage>
</organism>
<accession>A0A9X2SNJ9</accession>
<gene>
    <name evidence="1" type="ORF">M8542_30415</name>
</gene>
<reference evidence="1" key="1">
    <citation type="submission" date="2022-06" db="EMBL/GenBank/DDBJ databases">
        <title>Amycolatopsis iheyaensis sp. nov., a new species of the genus Amycolatopsis isolated from soil in Iheya island, Japan.</title>
        <authorList>
            <person name="Ngamcharungchit C."/>
            <person name="Kanto H."/>
            <person name="Take A."/>
            <person name="Intra B."/>
            <person name="Matsumoto A."/>
            <person name="Panbangred W."/>
            <person name="Inahashi Y."/>
        </authorList>
    </citation>
    <scope>NUCLEOTIDE SEQUENCE</scope>
    <source>
        <strain evidence="1">OK19-0408</strain>
    </source>
</reference>
<evidence type="ECO:0000313" key="1">
    <source>
        <dbReference type="EMBL" id="MCR6487151.1"/>
    </source>
</evidence>
<dbReference type="EMBL" id="JAMXQV010000018">
    <property type="protein sequence ID" value="MCR6487151.1"/>
    <property type="molecule type" value="Genomic_DNA"/>
</dbReference>
<dbReference type="Proteomes" id="UP001144096">
    <property type="component" value="Unassembled WGS sequence"/>
</dbReference>
<dbReference type="AlphaFoldDB" id="A0A9X2SNJ9"/>
<dbReference type="SUPFAM" id="SSF160424">
    <property type="entry name" value="BH3703-like"/>
    <property type="match status" value="1"/>
</dbReference>
<proteinExistence type="predicted"/>
<dbReference type="RefSeq" id="WP_257923722.1">
    <property type="nucleotide sequence ID" value="NZ_JAMXQV010000018.1"/>
</dbReference>